<protein>
    <submittedName>
        <fullName evidence="9">Protein kinase</fullName>
    </submittedName>
</protein>
<comment type="caution">
    <text evidence="9">The sequence shown here is derived from an EMBL/GenBank/DDBJ whole genome shotgun (WGS) entry which is preliminary data.</text>
</comment>
<dbReference type="OrthoDB" id="583109at2"/>
<dbReference type="RefSeq" id="WP_153820137.1">
    <property type="nucleotide sequence ID" value="NZ_WJIE01000004.1"/>
</dbReference>
<feature type="region of interest" description="Disordered" evidence="6">
    <location>
        <begin position="445"/>
        <end position="481"/>
    </location>
</feature>
<feature type="transmembrane region" description="Helical" evidence="7">
    <location>
        <begin position="486"/>
        <end position="506"/>
    </location>
</feature>
<keyword evidence="2 5" id="KW-0547">Nucleotide-binding</keyword>
<feature type="domain" description="Protein kinase" evidence="8">
    <location>
        <begin position="13"/>
        <end position="287"/>
    </location>
</feature>
<dbReference type="EMBL" id="WJIE01000004">
    <property type="protein sequence ID" value="MRG93292.1"/>
    <property type="molecule type" value="Genomic_DNA"/>
</dbReference>
<dbReference type="InterPro" id="IPR011009">
    <property type="entry name" value="Kinase-like_dom_sf"/>
</dbReference>
<feature type="binding site" evidence="5">
    <location>
        <position position="42"/>
    </location>
    <ligand>
        <name>ATP</name>
        <dbReference type="ChEBI" id="CHEBI:30616"/>
    </ligand>
</feature>
<keyword evidence="4 5" id="KW-0067">ATP-binding</keyword>
<keyword evidence="1" id="KW-0808">Transferase</keyword>
<evidence type="ECO:0000256" key="3">
    <source>
        <dbReference type="ARBA" id="ARBA00022777"/>
    </source>
</evidence>
<feature type="compositionally biased region" description="Pro residues" evidence="6">
    <location>
        <begin position="341"/>
        <end position="350"/>
    </location>
</feature>
<dbReference type="AlphaFoldDB" id="A0A6N7PMA8"/>
<organism evidence="9 10">
    <name type="scientific">Polyangium spumosum</name>
    <dbReference type="NCBI Taxonomy" id="889282"/>
    <lineage>
        <taxon>Bacteria</taxon>
        <taxon>Pseudomonadati</taxon>
        <taxon>Myxococcota</taxon>
        <taxon>Polyangia</taxon>
        <taxon>Polyangiales</taxon>
        <taxon>Polyangiaceae</taxon>
        <taxon>Polyangium</taxon>
    </lineage>
</organism>
<evidence type="ECO:0000313" key="10">
    <source>
        <dbReference type="Proteomes" id="UP000440224"/>
    </source>
</evidence>
<dbReference type="SUPFAM" id="SSF56112">
    <property type="entry name" value="Protein kinase-like (PK-like)"/>
    <property type="match status" value="1"/>
</dbReference>
<name>A0A6N7PMA8_9BACT</name>
<dbReference type="PROSITE" id="PS00107">
    <property type="entry name" value="PROTEIN_KINASE_ATP"/>
    <property type="match status" value="1"/>
</dbReference>
<dbReference type="PANTHER" id="PTHR43289">
    <property type="entry name" value="MITOGEN-ACTIVATED PROTEIN KINASE KINASE KINASE 20-RELATED"/>
    <property type="match status" value="1"/>
</dbReference>
<evidence type="ECO:0000256" key="6">
    <source>
        <dbReference type="SAM" id="MobiDB-lite"/>
    </source>
</evidence>
<evidence type="ECO:0000256" key="7">
    <source>
        <dbReference type="SAM" id="Phobius"/>
    </source>
</evidence>
<dbReference type="GO" id="GO:0004674">
    <property type="term" value="F:protein serine/threonine kinase activity"/>
    <property type="evidence" value="ECO:0007669"/>
    <property type="project" value="TreeGrafter"/>
</dbReference>
<feature type="compositionally biased region" description="Low complexity" evidence="6">
    <location>
        <begin position="535"/>
        <end position="551"/>
    </location>
</feature>
<evidence type="ECO:0000256" key="4">
    <source>
        <dbReference type="ARBA" id="ARBA00022840"/>
    </source>
</evidence>
<dbReference type="Pfam" id="PF00069">
    <property type="entry name" value="Pkinase"/>
    <property type="match status" value="1"/>
</dbReference>
<evidence type="ECO:0000313" key="9">
    <source>
        <dbReference type="EMBL" id="MRG93292.1"/>
    </source>
</evidence>
<keyword evidence="7" id="KW-0472">Membrane</keyword>
<gene>
    <name evidence="9" type="ORF">GF068_15320</name>
</gene>
<proteinExistence type="predicted"/>
<evidence type="ECO:0000256" key="2">
    <source>
        <dbReference type="ARBA" id="ARBA00022741"/>
    </source>
</evidence>
<keyword evidence="3 9" id="KW-0418">Kinase</keyword>
<dbReference type="Gene3D" id="1.10.510.10">
    <property type="entry name" value="Transferase(Phosphotransferase) domain 1"/>
    <property type="match status" value="1"/>
</dbReference>
<dbReference type="SMART" id="SM00220">
    <property type="entry name" value="S_TKc"/>
    <property type="match status" value="1"/>
</dbReference>
<feature type="compositionally biased region" description="Low complexity" evidence="6">
    <location>
        <begin position="314"/>
        <end position="330"/>
    </location>
</feature>
<dbReference type="InterPro" id="IPR017441">
    <property type="entry name" value="Protein_kinase_ATP_BS"/>
</dbReference>
<dbReference type="PROSITE" id="PS00108">
    <property type="entry name" value="PROTEIN_KINASE_ST"/>
    <property type="match status" value="1"/>
</dbReference>
<dbReference type="PROSITE" id="PS50011">
    <property type="entry name" value="PROTEIN_KINASE_DOM"/>
    <property type="match status" value="1"/>
</dbReference>
<dbReference type="CDD" id="cd14014">
    <property type="entry name" value="STKc_PknB_like"/>
    <property type="match status" value="1"/>
</dbReference>
<accession>A0A6N7PMA8</accession>
<dbReference type="Gene3D" id="3.30.200.20">
    <property type="entry name" value="Phosphorylase Kinase, domain 1"/>
    <property type="match status" value="1"/>
</dbReference>
<feature type="compositionally biased region" description="Low complexity" evidence="6">
    <location>
        <begin position="620"/>
        <end position="651"/>
    </location>
</feature>
<keyword evidence="7" id="KW-0812">Transmembrane</keyword>
<feature type="region of interest" description="Disordered" evidence="6">
    <location>
        <begin position="516"/>
        <end position="663"/>
    </location>
</feature>
<sequence length="663" mass="68783">MRPQVGQVINNKYRLVRVIGDGGMGSVYESRHEVLGTTVALKFLHPELSRRQGLVQRFIQEAKVSVKIRSPHVVEVKDVDQTATGQAFIVMEYLEGKTLQMLYEELYHAGQRLSYTDALEYAMQMIDGVEAAHAAGVVHRDLKPDNVMITRGTKGEPLLKLLDFGIAKLKVTGELDRGLTRPGVIMGTPEYMAPEQAYSADAVDARADIFSLGVMIFEMLAGRRPVGGDEPHQIASAYLTGQIAQLTDLAPHVPPELASVVHRAMGPKPPDRYSSVAEFRSALDPFAAGTRGASTGAALATPLPGSVTPRPAISPAAPGATPEAGASPIPKTLPPTDDKPPPGVSEPSIPPQIVAAGLATPLGGFDAPNRSAGPHTAIGEPLPESLAQQSPRYDATAPAAPLASHTAPPGAYDMSPRPGGTAVGQALSSPGYGAAPANYGPPPGYPPVNSGYAQTPGYGPTTPMNPIGARPPGHQNQQKRSGGASILMMLLLAAAVTGVVVGGVYLGQKLTSNEEHAGDPIPLQQPPTAVVPVDTGAQQPTQTTGAVNVNPPQQPPPQTNVPRPTNTVGGPKPTGTSTAPQPSASGSTGTNPIPNPWGSSPIPIPWGSTPIPLPFPIPGQQPTAQPTNTGPAPNPTTSTPTPRPSTSTSGRPRIRIPIPGQNP</sequence>
<dbReference type="InterPro" id="IPR000719">
    <property type="entry name" value="Prot_kinase_dom"/>
</dbReference>
<keyword evidence="7" id="KW-1133">Transmembrane helix</keyword>
<reference evidence="9 10" key="1">
    <citation type="submission" date="2019-10" db="EMBL/GenBank/DDBJ databases">
        <title>A soil myxobacterium in the family Polyangiaceae.</title>
        <authorList>
            <person name="Li Y."/>
            <person name="Wang J."/>
        </authorList>
    </citation>
    <scope>NUCLEOTIDE SEQUENCE [LARGE SCALE GENOMIC DNA]</scope>
    <source>
        <strain evidence="9 10">DSM 14734</strain>
    </source>
</reference>
<dbReference type="PANTHER" id="PTHR43289:SF6">
    <property type="entry name" value="SERINE_THREONINE-PROTEIN KINASE NEKL-3"/>
    <property type="match status" value="1"/>
</dbReference>
<feature type="region of interest" description="Disordered" evidence="6">
    <location>
        <begin position="301"/>
        <end position="428"/>
    </location>
</feature>
<feature type="compositionally biased region" description="Polar residues" evidence="6">
    <location>
        <begin position="574"/>
        <end position="592"/>
    </location>
</feature>
<keyword evidence="10" id="KW-1185">Reference proteome</keyword>
<evidence type="ECO:0000256" key="1">
    <source>
        <dbReference type="ARBA" id="ARBA00022679"/>
    </source>
</evidence>
<dbReference type="GO" id="GO:0005524">
    <property type="term" value="F:ATP binding"/>
    <property type="evidence" value="ECO:0007669"/>
    <property type="project" value="UniProtKB-UniRule"/>
</dbReference>
<dbReference type="Proteomes" id="UP000440224">
    <property type="component" value="Unassembled WGS sequence"/>
</dbReference>
<dbReference type="InterPro" id="IPR008271">
    <property type="entry name" value="Ser/Thr_kinase_AS"/>
</dbReference>
<evidence type="ECO:0000259" key="8">
    <source>
        <dbReference type="PROSITE" id="PS50011"/>
    </source>
</evidence>
<evidence type="ECO:0000256" key="5">
    <source>
        <dbReference type="PROSITE-ProRule" id="PRU10141"/>
    </source>
</evidence>